<comment type="caution">
    <text evidence="2">The sequence shown here is derived from an EMBL/GenBank/DDBJ whole genome shotgun (WGS) entry which is preliminary data.</text>
</comment>
<dbReference type="EMBL" id="JALJOQ010000050">
    <property type="protein sequence ID" value="KAK9804543.1"/>
    <property type="molecule type" value="Genomic_DNA"/>
</dbReference>
<evidence type="ECO:0000313" key="2">
    <source>
        <dbReference type="EMBL" id="KAK9804543.1"/>
    </source>
</evidence>
<name>A0AAW1P3A9_9CHLO</name>
<evidence type="ECO:0000313" key="3">
    <source>
        <dbReference type="Proteomes" id="UP001465755"/>
    </source>
</evidence>
<dbReference type="Proteomes" id="UP001465755">
    <property type="component" value="Unassembled WGS sequence"/>
</dbReference>
<accession>A0AAW1P3A9</accession>
<feature type="coiled-coil region" evidence="1">
    <location>
        <begin position="77"/>
        <end position="111"/>
    </location>
</feature>
<proteinExistence type="predicted"/>
<protein>
    <submittedName>
        <fullName evidence="2">Uncharacterized protein</fullName>
    </submittedName>
</protein>
<sequence length="234" mass="25955">MIGTRSAYAEPGEELQCNDQVSKQGGVRARAEVTKRDTGGRLCEGFHPGNDFCKRKRTDRSVRDNEVDPERKAGTRLRAAQQDLARVQAELANLQASTQTLRQEHSLAQAELTELRTILTYEQQRAAALEQTCTTAQRDKFRAEAAILQTRCDSHEAKLKAKHQESLHSQQQYQQAGPGIVIASVRPQSTRILCTLPVDRVAAAFIEAIDPVREGSRCGHAQRSSRDPRLAAQA</sequence>
<reference evidence="2 3" key="1">
    <citation type="journal article" date="2024" name="Nat. Commun.">
        <title>Phylogenomics reveals the evolutionary origins of lichenization in chlorophyte algae.</title>
        <authorList>
            <person name="Puginier C."/>
            <person name="Libourel C."/>
            <person name="Otte J."/>
            <person name="Skaloud P."/>
            <person name="Haon M."/>
            <person name="Grisel S."/>
            <person name="Petersen M."/>
            <person name="Berrin J.G."/>
            <person name="Delaux P.M."/>
            <person name="Dal Grande F."/>
            <person name="Keller J."/>
        </authorList>
    </citation>
    <scope>NUCLEOTIDE SEQUENCE [LARGE SCALE GENOMIC DNA]</scope>
    <source>
        <strain evidence="2 3">SAG 2036</strain>
    </source>
</reference>
<organism evidence="2 3">
    <name type="scientific">Symbiochloris irregularis</name>
    <dbReference type="NCBI Taxonomy" id="706552"/>
    <lineage>
        <taxon>Eukaryota</taxon>
        <taxon>Viridiplantae</taxon>
        <taxon>Chlorophyta</taxon>
        <taxon>core chlorophytes</taxon>
        <taxon>Trebouxiophyceae</taxon>
        <taxon>Trebouxiales</taxon>
        <taxon>Trebouxiaceae</taxon>
        <taxon>Symbiochloris</taxon>
    </lineage>
</organism>
<dbReference type="AlphaFoldDB" id="A0AAW1P3A9"/>
<keyword evidence="1" id="KW-0175">Coiled coil</keyword>
<gene>
    <name evidence="2" type="ORF">WJX73_006889</name>
</gene>
<evidence type="ECO:0000256" key="1">
    <source>
        <dbReference type="SAM" id="Coils"/>
    </source>
</evidence>
<keyword evidence="3" id="KW-1185">Reference proteome</keyword>